<dbReference type="CDD" id="cd00609">
    <property type="entry name" value="AAT_like"/>
    <property type="match status" value="1"/>
</dbReference>
<evidence type="ECO:0000256" key="3">
    <source>
        <dbReference type="ARBA" id="ARBA00022576"/>
    </source>
</evidence>
<evidence type="ECO:0000256" key="7">
    <source>
        <dbReference type="ARBA" id="ARBA00022898"/>
    </source>
</evidence>
<dbReference type="SMART" id="SM00490">
    <property type="entry name" value="HELICc"/>
    <property type="match status" value="1"/>
</dbReference>
<dbReference type="PANTHER" id="PTHR46383">
    <property type="entry name" value="ASPARTATE AMINOTRANSFERASE"/>
    <property type="match status" value="1"/>
</dbReference>
<feature type="compositionally biased region" description="Acidic residues" evidence="8">
    <location>
        <begin position="1104"/>
        <end position="1120"/>
    </location>
</feature>
<proteinExistence type="inferred from homology"/>
<dbReference type="Pfam" id="PF00270">
    <property type="entry name" value="DEAD"/>
    <property type="match status" value="1"/>
</dbReference>
<dbReference type="InterPro" id="IPR015422">
    <property type="entry name" value="PyrdxlP-dep_Trfase_small"/>
</dbReference>
<protein>
    <submittedName>
        <fullName evidence="11">Uncharacterized protein</fullName>
    </submittedName>
</protein>
<dbReference type="InterPro" id="IPR050596">
    <property type="entry name" value="AspAT/PAT-like"/>
</dbReference>
<reference evidence="11" key="1">
    <citation type="submission" date="2023-08" db="EMBL/GenBank/DDBJ databases">
        <authorList>
            <person name="Chen Y."/>
            <person name="Shah S."/>
            <person name="Dougan E. K."/>
            <person name="Thang M."/>
            <person name="Chan C."/>
        </authorList>
    </citation>
    <scope>NUCLEOTIDE SEQUENCE</scope>
</reference>
<dbReference type="GO" id="GO:0030170">
    <property type="term" value="F:pyridoxal phosphate binding"/>
    <property type="evidence" value="ECO:0007669"/>
    <property type="project" value="InterPro"/>
</dbReference>
<dbReference type="GO" id="GO:0003676">
    <property type="term" value="F:nucleic acid binding"/>
    <property type="evidence" value="ECO:0007669"/>
    <property type="project" value="InterPro"/>
</dbReference>
<accession>A0AA36HXW7</accession>
<dbReference type="EMBL" id="CAUJNA010000458">
    <property type="protein sequence ID" value="CAJ1377396.1"/>
    <property type="molecule type" value="Genomic_DNA"/>
</dbReference>
<dbReference type="InterPro" id="IPR015421">
    <property type="entry name" value="PyrdxlP-dep_Trfase_major"/>
</dbReference>
<evidence type="ECO:0000256" key="4">
    <source>
        <dbReference type="ARBA" id="ARBA00022679"/>
    </source>
</evidence>
<feature type="region of interest" description="Disordered" evidence="8">
    <location>
        <begin position="445"/>
        <end position="468"/>
    </location>
</feature>
<dbReference type="InterPro" id="IPR004839">
    <property type="entry name" value="Aminotransferase_I/II_large"/>
</dbReference>
<keyword evidence="3" id="KW-0032">Aminotransferase</keyword>
<dbReference type="Pfam" id="PF00271">
    <property type="entry name" value="Helicase_C"/>
    <property type="match status" value="1"/>
</dbReference>
<dbReference type="InterPro" id="IPR015424">
    <property type="entry name" value="PyrdxlP-dep_Trfase"/>
</dbReference>
<evidence type="ECO:0000259" key="9">
    <source>
        <dbReference type="PROSITE" id="PS51192"/>
    </source>
</evidence>
<gene>
    <name evidence="11" type="ORF">EVOR1521_LOCUS6205</name>
</gene>
<dbReference type="CDD" id="cd18787">
    <property type="entry name" value="SF2_C_DEAD"/>
    <property type="match status" value="1"/>
</dbReference>
<dbReference type="SMART" id="SM00487">
    <property type="entry name" value="DEXDc"/>
    <property type="match status" value="1"/>
</dbReference>
<dbReference type="Gene3D" id="3.40.640.10">
    <property type="entry name" value="Type I PLP-dependent aspartate aminotransferase-like (Major domain)"/>
    <property type="match status" value="1"/>
</dbReference>
<comment type="similarity">
    <text evidence="2">Belongs to the class-I pyridoxal-phosphate-dependent aminotransferase family.</text>
</comment>
<evidence type="ECO:0000313" key="12">
    <source>
        <dbReference type="Proteomes" id="UP001178507"/>
    </source>
</evidence>
<feature type="compositionally biased region" description="Basic and acidic residues" evidence="8">
    <location>
        <begin position="459"/>
        <end position="468"/>
    </location>
</feature>
<dbReference type="GO" id="GO:0008483">
    <property type="term" value="F:transaminase activity"/>
    <property type="evidence" value="ECO:0007669"/>
    <property type="project" value="UniProtKB-KW"/>
</dbReference>
<feature type="domain" description="Helicase C-terminal" evidence="10">
    <location>
        <begin position="874"/>
        <end position="1052"/>
    </location>
</feature>
<evidence type="ECO:0000259" key="10">
    <source>
        <dbReference type="PROSITE" id="PS51194"/>
    </source>
</evidence>
<evidence type="ECO:0000313" key="11">
    <source>
        <dbReference type="EMBL" id="CAJ1377396.1"/>
    </source>
</evidence>
<dbReference type="InterPro" id="IPR001650">
    <property type="entry name" value="Helicase_C-like"/>
</dbReference>
<evidence type="ECO:0000256" key="6">
    <source>
        <dbReference type="ARBA" id="ARBA00022840"/>
    </source>
</evidence>
<dbReference type="Proteomes" id="UP001178507">
    <property type="component" value="Unassembled WGS sequence"/>
</dbReference>
<dbReference type="Pfam" id="PF00155">
    <property type="entry name" value="Aminotran_1_2"/>
    <property type="match status" value="1"/>
</dbReference>
<keyword evidence="4" id="KW-0808">Transferase</keyword>
<evidence type="ECO:0000256" key="5">
    <source>
        <dbReference type="ARBA" id="ARBA00022741"/>
    </source>
</evidence>
<dbReference type="PROSITE" id="PS51192">
    <property type="entry name" value="HELICASE_ATP_BIND_1"/>
    <property type="match status" value="1"/>
</dbReference>
<organism evidence="11 12">
    <name type="scientific">Effrenium voratum</name>
    <dbReference type="NCBI Taxonomy" id="2562239"/>
    <lineage>
        <taxon>Eukaryota</taxon>
        <taxon>Sar</taxon>
        <taxon>Alveolata</taxon>
        <taxon>Dinophyceae</taxon>
        <taxon>Suessiales</taxon>
        <taxon>Symbiodiniaceae</taxon>
        <taxon>Effrenium</taxon>
    </lineage>
</organism>
<dbReference type="AlphaFoldDB" id="A0AA36HXW7"/>
<evidence type="ECO:0000256" key="8">
    <source>
        <dbReference type="SAM" id="MobiDB-lite"/>
    </source>
</evidence>
<dbReference type="GO" id="GO:0005524">
    <property type="term" value="F:ATP binding"/>
    <property type="evidence" value="ECO:0007669"/>
    <property type="project" value="UniProtKB-KW"/>
</dbReference>
<dbReference type="SUPFAM" id="SSF52540">
    <property type="entry name" value="P-loop containing nucleoside triphosphate hydrolases"/>
    <property type="match status" value="1"/>
</dbReference>
<keyword evidence="5" id="KW-0547">Nucleotide-binding</keyword>
<dbReference type="Gene3D" id="3.90.1150.10">
    <property type="entry name" value="Aspartate Aminotransferase, domain 1"/>
    <property type="match status" value="1"/>
</dbReference>
<keyword evidence="7" id="KW-0663">Pyridoxal phosphate</keyword>
<dbReference type="PROSITE" id="PS51194">
    <property type="entry name" value="HELICASE_CTER"/>
    <property type="match status" value="1"/>
</dbReference>
<dbReference type="InterPro" id="IPR011545">
    <property type="entry name" value="DEAD/DEAH_box_helicase_dom"/>
</dbReference>
<name>A0AA36HXW7_9DINO</name>
<feature type="compositionally biased region" description="Acidic residues" evidence="8">
    <location>
        <begin position="1128"/>
        <end position="1146"/>
    </location>
</feature>
<keyword evidence="12" id="KW-1185">Reference proteome</keyword>
<evidence type="ECO:0000256" key="2">
    <source>
        <dbReference type="ARBA" id="ARBA00007441"/>
    </source>
</evidence>
<evidence type="ECO:0000256" key="1">
    <source>
        <dbReference type="ARBA" id="ARBA00001933"/>
    </source>
</evidence>
<keyword evidence="6" id="KW-0067">ATP-binding</keyword>
<dbReference type="GO" id="GO:0006520">
    <property type="term" value="P:amino acid metabolic process"/>
    <property type="evidence" value="ECO:0007669"/>
    <property type="project" value="InterPro"/>
</dbReference>
<feature type="domain" description="Helicase ATP-binding" evidence="9">
    <location>
        <begin position="639"/>
        <end position="820"/>
    </location>
</feature>
<dbReference type="InterPro" id="IPR027417">
    <property type="entry name" value="P-loop_NTPase"/>
</dbReference>
<feature type="compositionally biased region" description="Basic residues" evidence="8">
    <location>
        <begin position="447"/>
        <end position="458"/>
    </location>
</feature>
<sequence>MAKIARRVLAVPGSGIREVMSKSTALRDAGKDVINWHIGRPDFDTPQHIKEACSAALRAGHVHYAPASGIPQLREALAQRAEEEYSGYVDPERVVVCNGGMEAVTVMLQSLLEPGDEVIMPTPNWPNMKWAVVLAGGSPVEVPLEEGVLTAEAILKATTERTKILVLSSPGNPLGTVTSMAELQNISKVAVQKDLLVLSDETYTRLYYGAGLTAPSILAVEGMSARSFAAGTFSKTYAMDGWRLGWLLCPDIDTAAAVAKTRYYFSSCSPTFTQHAGVAALRSSQDCVAEMLAEYDQRRRVLVDGLASIPGVKLQGCPEGAYYVFPDLSAFGDSQDLARYLLDEHHIAVVDGGVFGEEGKGHVRIAYSCSTEDCRRGVERLGRALRARRIPPAPVVLQEGGSSSSRGRPGLLDWSWSSLTGAGLLIWCRPSLTCRGARGERAFRGNSKGRFRKRRAPSHPKEQERQRESVIVPEGWGLRAEGLKKPWTAPWYKKRLARGEIPLQGFEKELQSLDRAPVRDFAEMLEQGRLDQGKFEVMEQSNISAARSRFQVSHPSELAKKLRELWRETPDEEKPMLFPHFRKAFDWDARESPEAGRKAPEHFFSQKRWEEVDSITAETTSLVKGMQLPKPSRIQFLSFPDIIKGRHSVIADQSGSGKTLAYLLPLLQRYVLSADPEDHRLKLIVIAPTSDLVHQIADVARVASAHGRAFRVTTIVGGGGYNARHQRRRIQEGCELIVATPGRLKFFMEEDYVLDKEIWNSCQAVVVDEVDALVGEEGNLNVPQLKIQLAPGVQWVFVTATVSEAAKTEIQSLEAQLGIEASDKGKESVKVAWTKGPGLHRVPLNCNHVLIDCTPMDFYNEEPQQKLQVAMESKISALVWHMQKGVLREEGDNRVVIFCNTINNCQLVYDALEKVNPDDPRSGDKQWKLLQLHALRDKQEYNWNMNLFSSEKVPAADFFKRRILICTDRLSRGMDFGSHQVKWVVLMDWPRDATEYIRRVGRTSRAGGAGSVLTLLCGPKETRMAKQITAAAVRSLRLTNAGDFSEQMRCLERFDPAAEDWRSQRAAAPKPIWKTPEKVAKEEAEQIAEDNRELTEKELRELFEEADMGPMDEDIWDDDDASARFEPWQEDMVDEDDADLWEDSPFDEGSLGISLQG</sequence>
<comment type="caution">
    <text evidence="11">The sequence shown here is derived from an EMBL/GenBank/DDBJ whole genome shotgun (WGS) entry which is preliminary data.</text>
</comment>
<comment type="cofactor">
    <cofactor evidence="1">
        <name>pyridoxal 5'-phosphate</name>
        <dbReference type="ChEBI" id="CHEBI:597326"/>
    </cofactor>
</comment>
<dbReference type="InterPro" id="IPR014001">
    <property type="entry name" value="Helicase_ATP-bd"/>
</dbReference>
<feature type="region of interest" description="Disordered" evidence="8">
    <location>
        <begin position="1103"/>
        <end position="1157"/>
    </location>
</feature>
<dbReference type="Gene3D" id="3.40.50.300">
    <property type="entry name" value="P-loop containing nucleotide triphosphate hydrolases"/>
    <property type="match status" value="2"/>
</dbReference>
<dbReference type="SUPFAM" id="SSF53383">
    <property type="entry name" value="PLP-dependent transferases"/>
    <property type="match status" value="1"/>
</dbReference>